<dbReference type="InterPro" id="IPR007715">
    <property type="entry name" value="Coq4"/>
</dbReference>
<dbReference type="PANTHER" id="PTHR12922:SF7">
    <property type="entry name" value="UBIQUINONE BIOSYNTHESIS PROTEIN COQ4 HOMOLOG, MITOCHONDRIAL"/>
    <property type="match status" value="1"/>
</dbReference>
<dbReference type="PANTHER" id="PTHR12922">
    <property type="entry name" value="UBIQUINONE BIOSYNTHESIS PROTEIN"/>
    <property type="match status" value="1"/>
</dbReference>
<gene>
    <name evidence="3" type="ORF">Acr_17g0005810</name>
</gene>
<proteinExistence type="predicted"/>
<keyword evidence="1" id="KW-0831">Ubiquinone biosynthesis</keyword>
<evidence type="ECO:0000256" key="1">
    <source>
        <dbReference type="ARBA" id="ARBA00022688"/>
    </source>
</evidence>
<organism evidence="3 4">
    <name type="scientific">Actinidia rufa</name>
    <dbReference type="NCBI Taxonomy" id="165716"/>
    <lineage>
        <taxon>Eukaryota</taxon>
        <taxon>Viridiplantae</taxon>
        <taxon>Streptophyta</taxon>
        <taxon>Embryophyta</taxon>
        <taxon>Tracheophyta</taxon>
        <taxon>Spermatophyta</taxon>
        <taxon>Magnoliopsida</taxon>
        <taxon>eudicotyledons</taxon>
        <taxon>Gunneridae</taxon>
        <taxon>Pentapetalae</taxon>
        <taxon>asterids</taxon>
        <taxon>Ericales</taxon>
        <taxon>Actinidiaceae</taxon>
        <taxon>Actinidia</taxon>
    </lineage>
</organism>
<dbReference type="OrthoDB" id="4249at2759"/>
<dbReference type="EMBL" id="BJWL01000017">
    <property type="protein sequence ID" value="GFZ05009.1"/>
    <property type="molecule type" value="Genomic_DNA"/>
</dbReference>
<sequence>MTQDDLDHLRESCFIPSSIQINFPRRVKLLVLLTQTRWPSMRPPFMPVLPPYSPYNQDDLAILQHLACSALFPTHAECRPQRVRYCGELLNTPFPFPSLGTCLVLTKTLSPIMDGYTSRSFGFPKSMASGEGNNGKDRPADGTSASSGDAGVQGENLRPILGFVSSSSSSNSDSRSESWFSCGRIVGSTKSGSNSCKAVLLERPRVVSLKVGHAWDLPDNTFGAAYARFMGSRNFSPDDRLPIRFMETDELAYVALCFQSREVHDFWHTLFGLPTNLICESTLKHYFPWAIRAGMRSADLISIYYEHHFHEDLVVVCRRWGIIPASPPPT</sequence>
<keyword evidence="4" id="KW-1185">Reference proteome</keyword>
<name>A0A7J0G2K9_9ERIC</name>
<accession>A0A7J0G2K9</accession>
<evidence type="ECO:0000313" key="3">
    <source>
        <dbReference type="EMBL" id="GFZ05009.1"/>
    </source>
</evidence>
<comment type="caution">
    <text evidence="3">The sequence shown here is derived from an EMBL/GenBank/DDBJ whole genome shotgun (WGS) entry which is preliminary data.</text>
</comment>
<dbReference type="Pfam" id="PF05019">
    <property type="entry name" value="Coq4"/>
    <property type="match status" value="1"/>
</dbReference>
<protein>
    <submittedName>
        <fullName evidence="3">Coenzyme Q biosynthesis Coq4 family protein</fullName>
    </submittedName>
</protein>
<reference evidence="3 4" key="1">
    <citation type="submission" date="2019-07" db="EMBL/GenBank/DDBJ databases">
        <title>De Novo Assembly of kiwifruit Actinidia rufa.</title>
        <authorList>
            <person name="Sugita-Konishi S."/>
            <person name="Sato K."/>
            <person name="Mori E."/>
            <person name="Abe Y."/>
            <person name="Kisaki G."/>
            <person name="Hamano K."/>
            <person name="Suezawa K."/>
            <person name="Otani M."/>
            <person name="Fukuda T."/>
            <person name="Manabe T."/>
            <person name="Gomi K."/>
            <person name="Tabuchi M."/>
            <person name="Akimitsu K."/>
            <person name="Kataoka I."/>
        </authorList>
    </citation>
    <scope>NUCLEOTIDE SEQUENCE [LARGE SCALE GENOMIC DNA]</scope>
    <source>
        <strain evidence="4">cv. Fuchu</strain>
    </source>
</reference>
<evidence type="ECO:0000256" key="2">
    <source>
        <dbReference type="SAM" id="MobiDB-lite"/>
    </source>
</evidence>
<dbReference type="AlphaFoldDB" id="A0A7J0G2K9"/>
<dbReference type="Proteomes" id="UP000585474">
    <property type="component" value="Unassembled WGS sequence"/>
</dbReference>
<feature type="region of interest" description="Disordered" evidence="2">
    <location>
        <begin position="127"/>
        <end position="153"/>
    </location>
</feature>
<dbReference type="GO" id="GO:0006744">
    <property type="term" value="P:ubiquinone biosynthetic process"/>
    <property type="evidence" value="ECO:0007669"/>
    <property type="project" value="UniProtKB-KW"/>
</dbReference>
<evidence type="ECO:0000313" key="4">
    <source>
        <dbReference type="Proteomes" id="UP000585474"/>
    </source>
</evidence>